<dbReference type="RefSeq" id="WP_048479067.1">
    <property type="nucleotide sequence ID" value="NZ_JBIRUD010000001.1"/>
</dbReference>
<dbReference type="PATRIC" id="fig|66430.4.peg.563"/>
<evidence type="ECO:0000256" key="1">
    <source>
        <dbReference type="SAM" id="SignalP"/>
    </source>
</evidence>
<comment type="caution">
    <text evidence="2">The sequence shown here is derived from an EMBL/GenBank/DDBJ whole genome shotgun (WGS) entry which is preliminary data.</text>
</comment>
<proteinExistence type="predicted"/>
<dbReference type="Proteomes" id="UP000035932">
    <property type="component" value="Unassembled WGS sequence"/>
</dbReference>
<dbReference type="OrthoDB" id="482707at2"/>
<evidence type="ECO:0000313" key="3">
    <source>
        <dbReference type="Proteomes" id="UP000035932"/>
    </source>
</evidence>
<dbReference type="InterPro" id="IPR025649">
    <property type="entry name" value="DUF4360"/>
</dbReference>
<feature type="chain" id="PRO_5005284476" description="DUF4360 domain-containing protein" evidence="1">
    <location>
        <begin position="25"/>
        <end position="215"/>
    </location>
</feature>
<dbReference type="Pfam" id="PF14273">
    <property type="entry name" value="DUF4360"/>
    <property type="match status" value="1"/>
</dbReference>
<keyword evidence="3" id="KW-1185">Reference proteome</keyword>
<evidence type="ECO:0008006" key="4">
    <source>
        <dbReference type="Google" id="ProtNLM"/>
    </source>
</evidence>
<reference evidence="2 3" key="1">
    <citation type="submission" date="2015-06" db="EMBL/GenBank/DDBJ databases">
        <title>Recapitulation of the evolution of biosynthetic gene clusters reveals hidden chemical diversity on bacterial genomes.</title>
        <authorList>
            <person name="Cruz-Morales P."/>
            <person name="Martinez-Guerrero C."/>
            <person name="Morales-Escalante M.A."/>
            <person name="Yanez-Guerra L.A."/>
            <person name="Kopp J.F."/>
            <person name="Feldmann J."/>
            <person name="Ramos-Aboites H.E."/>
            <person name="Barona-Gomez F."/>
        </authorList>
    </citation>
    <scope>NUCLEOTIDE SEQUENCE [LARGE SCALE GENOMIC DNA]</scope>
    <source>
        <strain evidence="2 3">ATCC 31245</strain>
    </source>
</reference>
<organism evidence="2 3">
    <name type="scientific">Streptomyces roseus</name>
    <dbReference type="NCBI Taxonomy" id="66430"/>
    <lineage>
        <taxon>Bacteria</taxon>
        <taxon>Bacillati</taxon>
        <taxon>Actinomycetota</taxon>
        <taxon>Actinomycetes</taxon>
        <taxon>Kitasatosporales</taxon>
        <taxon>Streptomycetaceae</taxon>
        <taxon>Streptomyces</taxon>
    </lineage>
</organism>
<dbReference type="AlphaFoldDB" id="A0A0J6XIY7"/>
<dbReference type="PANTHER" id="PTHR38847">
    <property type="match status" value="1"/>
</dbReference>
<name>A0A0J6XIY7_9ACTN</name>
<accession>A0A0J6XIY7</accession>
<sequence>MLLRRFTVGAAVTALCALALPAHADTPSTPPGRITVEVVGVNGSGCPQGTAGVTTASDNTSFSVTYSNYLAQAGAGSGGTEFRKNCQLALRVHVPQGFTYAIARADYRGFAHLQRGAYGQQRGNYYFQGMPQTARTNHQFGGPYSDDWQASDQTDYQDLVFAPCGEERNLNVNSELRVYAGTSNPQALSFMSMDSTDGSVSTVYHFEWKECPAAA</sequence>
<gene>
    <name evidence="2" type="ORF">ACS04_25330</name>
</gene>
<keyword evidence="1" id="KW-0732">Signal</keyword>
<dbReference type="PANTHER" id="PTHR38847:SF1">
    <property type="entry name" value="PSEUDOURIDINE SYNTHASE RSUA_RLUA-LIKE DOMAIN-CONTAINING PROTEIN"/>
    <property type="match status" value="1"/>
</dbReference>
<feature type="signal peptide" evidence="1">
    <location>
        <begin position="1"/>
        <end position="24"/>
    </location>
</feature>
<evidence type="ECO:0000313" key="2">
    <source>
        <dbReference type="EMBL" id="KMO95154.1"/>
    </source>
</evidence>
<dbReference type="STRING" id="66430.ACS04_25330"/>
<dbReference type="EMBL" id="LFML01000110">
    <property type="protein sequence ID" value="KMO95154.1"/>
    <property type="molecule type" value="Genomic_DNA"/>
</dbReference>
<protein>
    <recommendedName>
        <fullName evidence="4">DUF4360 domain-containing protein</fullName>
    </recommendedName>
</protein>